<dbReference type="Pfam" id="PF07287">
    <property type="entry name" value="AtuA"/>
    <property type="match status" value="1"/>
</dbReference>
<dbReference type="InterPro" id="IPR010839">
    <property type="entry name" value="AtuA_N"/>
</dbReference>
<sequence length="595" mass="63131">MTSPVSEPPLQSSGPVRVGNCSGFYGDRLAAMREMLTGGDLDYLTGDYLAELTMLILARDRAKDPARGYAKTFLTQLEECLGLALDRGVRIVANAGGLNPAGLADAVRALADRLGLSVNVAHVEGDDLLGRADEFGFGSVLAANAYLGGWGIVECLDAGADVVVTGRVTDASVIVGPAAAHHGWRPTDYDQLAGAVAAGHVIECSAQATGGNYAFFARDFPDLTTLTHPGFPLAEIHFDGTSVITKHPGTGGAVTVDTVTAQLLYEIGGARYANPDATLRVDSIELSGDGQDRVRISGVRGEPPPPTLKVSLNSIGGFRNEMTLVLTGLDIEAKAELVRRQLESSLTVKPAEMEWTLARTDHTDADTEEAASALLRCVVRDLDPANVGRQFSSAAVELALASYPGFHATSPPGQGQVYGVFRPAFVAATEVPHVAVHADGARVEIPPAAETMELAPVPPSVSPEPFPAGETRRLPLGTIAGARSGDKGGSANVGVWVRTDEQWRWLAHVLTVEKLRELLPETADLTVTRHLLPNLRAVNFVIEDILGEGVAYQARFDPQAKGLGEWLRSRTVDIPVEFCSDIPVEFCSDIPEELL</sequence>
<feature type="domain" description="AtuA-like ferredoxin-fold" evidence="2">
    <location>
        <begin position="475"/>
        <end position="572"/>
    </location>
</feature>
<feature type="domain" description="Acyclic terpene utilisation N-terminal" evidence="1">
    <location>
        <begin position="16"/>
        <end position="435"/>
    </location>
</feature>
<dbReference type="AlphaFoldDB" id="A0A7I7RMZ0"/>
<proteinExistence type="predicted"/>
<evidence type="ECO:0008006" key="5">
    <source>
        <dbReference type="Google" id="ProtNLM"/>
    </source>
</evidence>
<organism evidence="3 4">
    <name type="scientific">Mycolicibacterium celeriflavum</name>
    <name type="common">Mycobacterium celeriflavum</name>
    <dbReference type="NCBI Taxonomy" id="1249101"/>
    <lineage>
        <taxon>Bacteria</taxon>
        <taxon>Bacillati</taxon>
        <taxon>Actinomycetota</taxon>
        <taxon>Actinomycetes</taxon>
        <taxon>Mycobacteriales</taxon>
        <taxon>Mycobacteriaceae</taxon>
        <taxon>Mycolicibacterium</taxon>
    </lineage>
</organism>
<evidence type="ECO:0000313" key="3">
    <source>
        <dbReference type="EMBL" id="BBY45938.1"/>
    </source>
</evidence>
<dbReference type="Proteomes" id="UP000466431">
    <property type="component" value="Chromosome"/>
</dbReference>
<evidence type="ECO:0000313" key="4">
    <source>
        <dbReference type="Proteomes" id="UP000466431"/>
    </source>
</evidence>
<keyword evidence="4" id="KW-1185">Reference proteome</keyword>
<dbReference type="PANTHER" id="PTHR47585:SF1">
    <property type="entry name" value="DUF1446 DOMAIN-CONTAINING PROTEIN"/>
    <property type="match status" value="1"/>
</dbReference>
<dbReference type="EMBL" id="AP022591">
    <property type="protein sequence ID" value="BBY45938.1"/>
    <property type="molecule type" value="Genomic_DNA"/>
</dbReference>
<name>A0A7I7RMZ0_MYCCF</name>
<evidence type="ECO:0000259" key="2">
    <source>
        <dbReference type="Pfam" id="PF23544"/>
    </source>
</evidence>
<dbReference type="KEGG" id="mcee:MCEL_42330"/>
<dbReference type="InterPro" id="IPR056362">
    <property type="entry name" value="AtuA-like_ferredoxin_dom"/>
</dbReference>
<gene>
    <name evidence="3" type="ORF">MCEL_42330</name>
</gene>
<protein>
    <recommendedName>
        <fullName evidence="5">Exopolyphosphatase</fullName>
    </recommendedName>
</protein>
<dbReference type="PANTHER" id="PTHR47585">
    <property type="match status" value="1"/>
</dbReference>
<accession>A0A7I7RMZ0</accession>
<evidence type="ECO:0000259" key="1">
    <source>
        <dbReference type="Pfam" id="PF07287"/>
    </source>
</evidence>
<dbReference type="Pfam" id="PF23544">
    <property type="entry name" value="AtuA_ferredoxin"/>
    <property type="match status" value="1"/>
</dbReference>
<reference evidence="3 4" key="1">
    <citation type="journal article" date="2019" name="Emerg. Microbes Infect.">
        <title>Comprehensive subspecies identification of 175 nontuberculous mycobacteria species based on 7547 genomic profiles.</title>
        <authorList>
            <person name="Matsumoto Y."/>
            <person name="Kinjo T."/>
            <person name="Motooka D."/>
            <person name="Nabeya D."/>
            <person name="Jung N."/>
            <person name="Uechi K."/>
            <person name="Horii T."/>
            <person name="Iida T."/>
            <person name="Fujita J."/>
            <person name="Nakamura S."/>
        </authorList>
    </citation>
    <scope>NUCLEOTIDE SEQUENCE [LARGE SCALE GENOMIC DNA]</scope>
    <source>
        <strain evidence="3 4">JCM 18439</strain>
    </source>
</reference>